<name>A0A016VDW6_9BILA</name>
<reference evidence="3" key="1">
    <citation type="journal article" date="2015" name="Nat. Genet.">
        <title>The genome and transcriptome of the zoonotic hookworm Ancylostoma ceylanicum identify infection-specific gene families.</title>
        <authorList>
            <person name="Schwarz E.M."/>
            <person name="Hu Y."/>
            <person name="Antoshechkin I."/>
            <person name="Miller M.M."/>
            <person name="Sternberg P.W."/>
            <person name="Aroian R.V."/>
        </authorList>
    </citation>
    <scope>NUCLEOTIDE SEQUENCE</scope>
    <source>
        <strain evidence="3">HY135</strain>
    </source>
</reference>
<feature type="compositionally biased region" description="Basic and acidic residues" evidence="1">
    <location>
        <begin position="74"/>
        <end position="88"/>
    </location>
</feature>
<organism evidence="2 3">
    <name type="scientific">Ancylostoma ceylanicum</name>
    <dbReference type="NCBI Taxonomy" id="53326"/>
    <lineage>
        <taxon>Eukaryota</taxon>
        <taxon>Metazoa</taxon>
        <taxon>Ecdysozoa</taxon>
        <taxon>Nematoda</taxon>
        <taxon>Chromadorea</taxon>
        <taxon>Rhabditida</taxon>
        <taxon>Rhabditina</taxon>
        <taxon>Rhabditomorpha</taxon>
        <taxon>Strongyloidea</taxon>
        <taxon>Ancylostomatidae</taxon>
        <taxon>Ancylostomatinae</taxon>
        <taxon>Ancylostoma</taxon>
    </lineage>
</organism>
<evidence type="ECO:0000313" key="2">
    <source>
        <dbReference type="EMBL" id="EYC25859.1"/>
    </source>
</evidence>
<dbReference type="EMBL" id="JARK01001347">
    <property type="protein sequence ID" value="EYC25859.1"/>
    <property type="molecule type" value="Genomic_DNA"/>
</dbReference>
<gene>
    <name evidence="2" type="primary">Acey_s0011.g1428</name>
    <name evidence="2" type="ORF">Y032_0011g1428</name>
</gene>
<accession>A0A016VDW6</accession>
<dbReference type="Proteomes" id="UP000024635">
    <property type="component" value="Unassembled WGS sequence"/>
</dbReference>
<protein>
    <submittedName>
        <fullName evidence="2">Uncharacterized protein</fullName>
    </submittedName>
</protein>
<dbReference type="AlphaFoldDB" id="A0A016VDW6"/>
<comment type="caution">
    <text evidence="2">The sequence shown here is derived from an EMBL/GenBank/DDBJ whole genome shotgun (WGS) entry which is preliminary data.</text>
</comment>
<evidence type="ECO:0000313" key="3">
    <source>
        <dbReference type="Proteomes" id="UP000024635"/>
    </source>
</evidence>
<feature type="region of interest" description="Disordered" evidence="1">
    <location>
        <begin position="22"/>
        <end position="88"/>
    </location>
</feature>
<evidence type="ECO:0000256" key="1">
    <source>
        <dbReference type="SAM" id="MobiDB-lite"/>
    </source>
</evidence>
<proteinExistence type="predicted"/>
<sequence length="105" mass="11301">MGNLNNASDLIVSTLSAFTTCGSESSQGSEFAASRNSKHLGQSSSSRGEAGGLIRSVSTPPAVVLPSSLRRRPNMTDERPAQTTTEKKGAWAVSYFQAEVRRRRR</sequence>
<keyword evidence="3" id="KW-1185">Reference proteome</keyword>